<evidence type="ECO:0000256" key="1">
    <source>
        <dbReference type="SAM" id="MobiDB-lite"/>
    </source>
</evidence>
<dbReference type="EMBL" id="JACRUM010000001">
    <property type="protein sequence ID" value="MBC5862394.1"/>
    <property type="molecule type" value="Genomic_DNA"/>
</dbReference>
<feature type="signal peptide" evidence="2">
    <location>
        <begin position="1"/>
        <end position="24"/>
    </location>
</feature>
<gene>
    <name evidence="3" type="ORF">H8R26_03060</name>
</gene>
<reference evidence="3 4" key="1">
    <citation type="submission" date="2020-08" db="EMBL/GenBank/DDBJ databases">
        <title>Description of novel Flavobacterium F-400 isolate.</title>
        <authorList>
            <person name="Saticioglu I."/>
            <person name="Duman M."/>
            <person name="Altun S."/>
        </authorList>
    </citation>
    <scope>NUCLEOTIDE SEQUENCE [LARGE SCALE GENOMIC DNA]</scope>
    <source>
        <strain evidence="3 4">F-400</strain>
    </source>
</reference>
<protein>
    <recommendedName>
        <fullName evidence="5">Lipoprotein</fullName>
    </recommendedName>
</protein>
<keyword evidence="4" id="KW-1185">Reference proteome</keyword>
<organism evidence="3 4">
    <name type="scientific">Flavobacterium turcicum</name>
    <dbReference type="NCBI Taxonomy" id="2764718"/>
    <lineage>
        <taxon>Bacteria</taxon>
        <taxon>Pseudomonadati</taxon>
        <taxon>Bacteroidota</taxon>
        <taxon>Flavobacteriia</taxon>
        <taxon>Flavobacteriales</taxon>
        <taxon>Flavobacteriaceae</taxon>
        <taxon>Flavobacterium</taxon>
    </lineage>
</organism>
<dbReference type="Proteomes" id="UP000621670">
    <property type="component" value="Unassembled WGS sequence"/>
</dbReference>
<evidence type="ECO:0000313" key="4">
    <source>
        <dbReference type="Proteomes" id="UP000621670"/>
    </source>
</evidence>
<name>A0ABR7JD32_9FLAO</name>
<evidence type="ECO:0000313" key="3">
    <source>
        <dbReference type="EMBL" id="MBC5862394.1"/>
    </source>
</evidence>
<accession>A0ABR7JD32</accession>
<evidence type="ECO:0000256" key="2">
    <source>
        <dbReference type="SAM" id="SignalP"/>
    </source>
</evidence>
<feature type="chain" id="PRO_5046461856" description="Lipoprotein" evidence="2">
    <location>
        <begin position="25"/>
        <end position="123"/>
    </location>
</feature>
<dbReference type="RefSeq" id="WP_166133157.1">
    <property type="nucleotide sequence ID" value="NZ_JAAOBY010000001.1"/>
</dbReference>
<evidence type="ECO:0008006" key="5">
    <source>
        <dbReference type="Google" id="ProtNLM"/>
    </source>
</evidence>
<feature type="region of interest" description="Disordered" evidence="1">
    <location>
        <begin position="38"/>
        <end position="63"/>
    </location>
</feature>
<comment type="caution">
    <text evidence="3">The sequence shown here is derived from an EMBL/GenBank/DDBJ whole genome shotgun (WGS) entry which is preliminary data.</text>
</comment>
<proteinExistence type="predicted"/>
<keyword evidence="2" id="KW-0732">Signal</keyword>
<sequence length="123" mass="13511">MTKRIYILLFLVFGFLMMPSEAMACSQKVEMSCCKKKSATSSTDKKCCKKQSSSSKDSSKKCSGACKDLSCGSSSLVLGLTNAIDVDFKSVVFGFSTKQTPYFYTKVFISNDFSAIWLPPKIS</sequence>
<feature type="compositionally biased region" description="Low complexity" evidence="1">
    <location>
        <begin position="50"/>
        <end position="63"/>
    </location>
</feature>